<evidence type="ECO:0000313" key="2">
    <source>
        <dbReference type="Proteomes" id="UP001140502"/>
    </source>
</evidence>
<dbReference type="EMBL" id="JAPEUR010000001">
    <property type="protein sequence ID" value="KAJ4329401.1"/>
    <property type="molecule type" value="Genomic_DNA"/>
</dbReference>
<dbReference type="Proteomes" id="UP001140502">
    <property type="component" value="Unassembled WGS sequence"/>
</dbReference>
<sequence length="267" mass="30935">MPATIQTQEHGGAADPRVAARREEFHQLTRIQRKLEKRSKTIVFDAEQLEEIGIVRGSPFDVDEDDPIDPDPRYFLPGPVEDMEDGLERIRNDVDIWGRQSRPWPQAEPIKNHKLRGRNELAHRHAANDAWYDAKARGYFCEVAGWSESGWRDHDFIISRKARGCQKSWPSPEDGRPCWQFWTHGNFYMRARPPSDYPSEPDASLYNPDLPHAAVTIYDMARPPCEGLLRSELLMAVCLLKAQIRWPGMYLDHHVYPVRLRPALLIF</sequence>
<gene>
    <name evidence="1" type="ORF">N0V84_000035</name>
</gene>
<organism evidence="1 2">
    <name type="scientific">Fusarium piperis</name>
    <dbReference type="NCBI Taxonomy" id="1435070"/>
    <lineage>
        <taxon>Eukaryota</taxon>
        <taxon>Fungi</taxon>
        <taxon>Dikarya</taxon>
        <taxon>Ascomycota</taxon>
        <taxon>Pezizomycotina</taxon>
        <taxon>Sordariomycetes</taxon>
        <taxon>Hypocreomycetidae</taxon>
        <taxon>Hypocreales</taxon>
        <taxon>Nectriaceae</taxon>
        <taxon>Fusarium</taxon>
        <taxon>Fusarium solani species complex</taxon>
    </lineage>
</organism>
<accession>A0A9W8WPD6</accession>
<dbReference type="AlphaFoldDB" id="A0A9W8WPD6"/>
<keyword evidence="2" id="KW-1185">Reference proteome</keyword>
<proteinExistence type="predicted"/>
<dbReference type="OrthoDB" id="4177740at2759"/>
<evidence type="ECO:0000313" key="1">
    <source>
        <dbReference type="EMBL" id="KAJ4329401.1"/>
    </source>
</evidence>
<name>A0A9W8WPD6_9HYPO</name>
<protein>
    <submittedName>
        <fullName evidence="1">Uncharacterized protein</fullName>
    </submittedName>
</protein>
<reference evidence="1" key="1">
    <citation type="submission" date="2022-10" db="EMBL/GenBank/DDBJ databases">
        <title>Tapping the CABI collections for fungal endophytes: first genome assemblies for Collariella, Neodidymelliopsis, Ascochyta clinopodiicola, Didymella pomorum, Didymosphaeria variabile, Neocosmospora piperis and Neocucurbitaria cava.</title>
        <authorList>
            <person name="Hill R."/>
        </authorList>
    </citation>
    <scope>NUCLEOTIDE SEQUENCE</scope>
    <source>
        <strain evidence="1">IMI 366586</strain>
    </source>
</reference>
<comment type="caution">
    <text evidence="1">The sequence shown here is derived from an EMBL/GenBank/DDBJ whole genome shotgun (WGS) entry which is preliminary data.</text>
</comment>